<dbReference type="InterPro" id="IPR007612">
    <property type="entry name" value="LOR"/>
</dbReference>
<protein>
    <submittedName>
        <fullName evidence="1">Uncharacterized protein</fullName>
    </submittedName>
</protein>
<evidence type="ECO:0000313" key="3">
    <source>
        <dbReference type="Proteomes" id="UP000051859"/>
    </source>
</evidence>
<dbReference type="AlphaFoldDB" id="A0A0R2KZ51"/>
<keyword evidence="3" id="KW-1185">Reference proteome</keyword>
<dbReference type="Pfam" id="PF04525">
    <property type="entry name" value="LOR"/>
    <property type="match status" value="1"/>
</dbReference>
<name>A0A0R2KZ51_9LACO</name>
<reference evidence="2 4" key="2">
    <citation type="submission" date="2019-05" db="EMBL/GenBank/DDBJ databases">
        <title>The metagenome of a microbial culture collection derived from dairy environment covers the genomic content of the human microbiome.</title>
        <authorList>
            <person name="Roder T."/>
            <person name="Wuthrich D."/>
            <person name="Sattari Z."/>
            <person name="Von Ah U."/>
            <person name="Bar C."/>
            <person name="Ronchi F."/>
            <person name="Macpherson A.J."/>
            <person name="Ganal-Vonarburg S.C."/>
            <person name="Bruggmann R."/>
            <person name="Vergeres G."/>
        </authorList>
    </citation>
    <scope>NUCLEOTIDE SEQUENCE [LARGE SCALE GENOMIC DNA]</scope>
    <source>
        <strain evidence="2 4">FAM 18815</strain>
    </source>
</reference>
<gene>
    <name evidence="2" type="ORF">FEZ51_07885</name>
    <name evidence="1" type="ORF">IV81_GL001069</name>
</gene>
<dbReference type="InterPro" id="IPR025659">
    <property type="entry name" value="Tubby-like_C"/>
</dbReference>
<evidence type="ECO:0000313" key="2">
    <source>
        <dbReference type="EMBL" id="TLQ03709.1"/>
    </source>
</evidence>
<dbReference type="RefSeq" id="WP_057801733.1">
    <property type="nucleotide sequence ID" value="NZ_JQBX01000003.1"/>
</dbReference>
<reference evidence="1 3" key="1">
    <citation type="journal article" date="2015" name="Genome Announc.">
        <title>Expanding the biotechnology potential of lactobacilli through comparative genomics of 213 strains and associated genera.</title>
        <authorList>
            <person name="Sun Z."/>
            <person name="Harris H.M."/>
            <person name="McCann A."/>
            <person name="Guo C."/>
            <person name="Argimon S."/>
            <person name="Zhang W."/>
            <person name="Yang X."/>
            <person name="Jeffery I.B."/>
            <person name="Cooney J.C."/>
            <person name="Kagawa T.F."/>
            <person name="Liu W."/>
            <person name="Song Y."/>
            <person name="Salvetti E."/>
            <person name="Wrobel A."/>
            <person name="Rasinkangas P."/>
            <person name="Parkhill J."/>
            <person name="Rea M.C."/>
            <person name="O'Sullivan O."/>
            <person name="Ritari J."/>
            <person name="Douillard F.P."/>
            <person name="Paul Ross R."/>
            <person name="Yang R."/>
            <person name="Briner A.E."/>
            <person name="Felis G.E."/>
            <person name="de Vos W.M."/>
            <person name="Barrangou R."/>
            <person name="Klaenhammer T.R."/>
            <person name="Caufield P.W."/>
            <person name="Cui Y."/>
            <person name="Zhang H."/>
            <person name="O'Toole P.W."/>
        </authorList>
    </citation>
    <scope>NUCLEOTIDE SEQUENCE [LARGE SCALE GENOMIC DNA]</scope>
    <source>
        <strain evidence="1 3">DSM 18001</strain>
    </source>
</reference>
<dbReference type="STRING" id="331679.IV81_GL001069"/>
<evidence type="ECO:0000313" key="4">
    <source>
        <dbReference type="Proteomes" id="UP000305541"/>
    </source>
</evidence>
<evidence type="ECO:0000313" key="1">
    <source>
        <dbReference type="EMBL" id="KRN94792.1"/>
    </source>
</evidence>
<dbReference type="EMBL" id="VBTH01000015">
    <property type="protein sequence ID" value="TLQ03709.1"/>
    <property type="molecule type" value="Genomic_DNA"/>
</dbReference>
<dbReference type="Proteomes" id="UP000305541">
    <property type="component" value="Unassembled WGS sequence"/>
</dbReference>
<comment type="caution">
    <text evidence="1">The sequence shown here is derived from an EMBL/GenBank/DDBJ whole genome shotgun (WGS) entry which is preliminary data.</text>
</comment>
<dbReference type="SUPFAM" id="SSF54518">
    <property type="entry name" value="Tubby C-terminal domain-like"/>
    <property type="match status" value="1"/>
</dbReference>
<dbReference type="PATRIC" id="fig|331679.3.peg.1079"/>
<dbReference type="EMBL" id="JQBX01000003">
    <property type="protein sequence ID" value="KRN94792.1"/>
    <property type="molecule type" value="Genomic_DNA"/>
</dbReference>
<proteinExistence type="predicted"/>
<organism evidence="1 3">
    <name type="scientific">Pediococcus stilesii</name>
    <dbReference type="NCBI Taxonomy" id="331679"/>
    <lineage>
        <taxon>Bacteria</taxon>
        <taxon>Bacillati</taxon>
        <taxon>Bacillota</taxon>
        <taxon>Bacilli</taxon>
        <taxon>Lactobacillales</taxon>
        <taxon>Lactobacillaceae</taxon>
        <taxon>Pediococcus</taxon>
    </lineage>
</organism>
<accession>A0A0R2KZ51</accession>
<dbReference type="Proteomes" id="UP000051859">
    <property type="component" value="Unassembled WGS sequence"/>
</dbReference>
<dbReference type="OrthoDB" id="2248181at2"/>
<sequence>MRRFYLKSQGLENKGATAVSDENHNSKYLLVGKWGIKSDTLSVYDMSGQLLSELKQLSVGKLPKFKLFLEGVEVGTVITPVGFIKGLLFVQNLHWLIVGDTVTCHFKIYRGLSTILEINRVQINGSAYIELNVYDQEQIPLFICLAAILDRWIQKRPPLREPKLVRSWKIESDAAGYNNFSKENFNASSKSNDL</sequence>